<dbReference type="InterPro" id="IPR047789">
    <property type="entry name" value="CU044_5270-like"/>
</dbReference>
<feature type="transmembrane region" description="Helical" evidence="1">
    <location>
        <begin position="54"/>
        <end position="74"/>
    </location>
</feature>
<protein>
    <recommendedName>
        <fullName evidence="4">CU044_5270 family protein</fullName>
    </recommendedName>
</protein>
<dbReference type="EMBL" id="BAABHJ010000005">
    <property type="protein sequence ID" value="GAA4605823.1"/>
    <property type="molecule type" value="Genomic_DNA"/>
</dbReference>
<dbReference type="RefSeq" id="WP_345351976.1">
    <property type="nucleotide sequence ID" value="NZ_BAABHJ010000005.1"/>
</dbReference>
<dbReference type="NCBIfam" id="NF038083">
    <property type="entry name" value="CU044_5270_fam"/>
    <property type="match status" value="1"/>
</dbReference>
<sequence>MKPHPTDDLVRTIAHVRDDSLAGFEDRSAARELLADVTALDVTRNKPRVRRRPVIRAAVACGVAATVAAGAIVLTRGGSGPAGPSTIQASEVAQVTSLVAAAARKQPDLHPRDDQFIHVKSVEVTVGADVFDKNGHYTHEKLPRTNRELWLSVDGHRTGLLRESPCPPGRSCDDPLRAYHQAGAPAPGSTAALRSLPTDPAELLKAIDTMDSGAPRPELRWKRIQGLIMEQYLPPKLRAAIFEVLGDLPGAAIDRTATDAVGRAGIAISVPDGIGGHHQMIFDRRTYQYLGTRSIAGPPAGGKLVSPYPGATPYRLPKVGFRPAAGTVTYAAALLSVDVADHPPAH</sequence>
<name>A0ABP8TE14_9ACTN</name>
<keyword evidence="1" id="KW-0472">Membrane</keyword>
<organism evidence="2 3">
    <name type="scientific">Actinoallomurus liliacearum</name>
    <dbReference type="NCBI Taxonomy" id="1080073"/>
    <lineage>
        <taxon>Bacteria</taxon>
        <taxon>Bacillati</taxon>
        <taxon>Actinomycetota</taxon>
        <taxon>Actinomycetes</taxon>
        <taxon>Streptosporangiales</taxon>
        <taxon>Thermomonosporaceae</taxon>
        <taxon>Actinoallomurus</taxon>
    </lineage>
</organism>
<evidence type="ECO:0008006" key="4">
    <source>
        <dbReference type="Google" id="ProtNLM"/>
    </source>
</evidence>
<proteinExistence type="predicted"/>
<evidence type="ECO:0000313" key="3">
    <source>
        <dbReference type="Proteomes" id="UP001500212"/>
    </source>
</evidence>
<gene>
    <name evidence="2" type="ORF">GCM10023195_20490</name>
</gene>
<accession>A0ABP8TE14</accession>
<keyword evidence="1" id="KW-0812">Transmembrane</keyword>
<evidence type="ECO:0000313" key="2">
    <source>
        <dbReference type="EMBL" id="GAA4605823.1"/>
    </source>
</evidence>
<dbReference type="Proteomes" id="UP001500212">
    <property type="component" value="Unassembled WGS sequence"/>
</dbReference>
<keyword evidence="3" id="KW-1185">Reference proteome</keyword>
<comment type="caution">
    <text evidence="2">The sequence shown here is derived from an EMBL/GenBank/DDBJ whole genome shotgun (WGS) entry which is preliminary data.</text>
</comment>
<reference evidence="3" key="1">
    <citation type="journal article" date="2019" name="Int. J. Syst. Evol. Microbiol.">
        <title>The Global Catalogue of Microorganisms (GCM) 10K type strain sequencing project: providing services to taxonomists for standard genome sequencing and annotation.</title>
        <authorList>
            <consortium name="The Broad Institute Genomics Platform"/>
            <consortium name="The Broad Institute Genome Sequencing Center for Infectious Disease"/>
            <person name="Wu L."/>
            <person name="Ma J."/>
        </authorList>
    </citation>
    <scope>NUCLEOTIDE SEQUENCE [LARGE SCALE GENOMIC DNA]</scope>
    <source>
        <strain evidence="3">JCM 17938</strain>
    </source>
</reference>
<keyword evidence="1" id="KW-1133">Transmembrane helix</keyword>
<evidence type="ECO:0000256" key="1">
    <source>
        <dbReference type="SAM" id="Phobius"/>
    </source>
</evidence>